<feature type="transmembrane region" description="Helical" evidence="1">
    <location>
        <begin position="18"/>
        <end position="39"/>
    </location>
</feature>
<name>A0A453CWY6_AEGTS</name>
<evidence type="ECO:0000313" key="2">
    <source>
        <dbReference type="EnsemblPlants" id="AET2Gv20996600.1"/>
    </source>
</evidence>
<evidence type="ECO:0000256" key="1">
    <source>
        <dbReference type="SAM" id="Phobius"/>
    </source>
</evidence>
<reference evidence="2" key="5">
    <citation type="journal article" date="2021" name="G3 (Bethesda)">
        <title>Aegilops tauschii genome assembly Aet v5.0 features greater sequence contiguity and improved annotation.</title>
        <authorList>
            <person name="Wang L."/>
            <person name="Zhu T."/>
            <person name="Rodriguez J.C."/>
            <person name="Deal K.R."/>
            <person name="Dubcovsky J."/>
            <person name="McGuire P.E."/>
            <person name="Lux T."/>
            <person name="Spannagl M."/>
            <person name="Mayer K.F.X."/>
            <person name="Baldrich P."/>
            <person name="Meyers B.C."/>
            <person name="Huo N."/>
            <person name="Gu Y.Q."/>
            <person name="Zhou H."/>
            <person name="Devos K.M."/>
            <person name="Bennetzen J.L."/>
            <person name="Unver T."/>
            <person name="Budak H."/>
            <person name="Gulick P.J."/>
            <person name="Galiba G."/>
            <person name="Kalapos B."/>
            <person name="Nelson D.R."/>
            <person name="Li P."/>
            <person name="You F.M."/>
            <person name="Luo M.C."/>
            <person name="Dvorak J."/>
        </authorList>
    </citation>
    <scope>NUCLEOTIDE SEQUENCE [LARGE SCALE GENOMIC DNA]</scope>
    <source>
        <strain evidence="2">cv. AL8/78</strain>
    </source>
</reference>
<keyword evidence="1" id="KW-1133">Transmembrane helix</keyword>
<keyword evidence="1" id="KW-0472">Membrane</keyword>
<proteinExistence type="predicted"/>
<accession>A0A453CWY6</accession>
<sequence>HGCSLPQVPSLRYPHPRLMAHLLSPALPVLPPLPLLLWARLRRDVRPHPAVGAHGARCQLPASSP</sequence>
<dbReference type="AlphaFoldDB" id="A0A453CWY6"/>
<keyword evidence="3" id="KW-1185">Reference proteome</keyword>
<dbReference type="EnsemblPlants" id="AET2Gv20996600.1">
    <property type="protein sequence ID" value="AET2Gv20996600.1"/>
    <property type="gene ID" value="AET2Gv20996600"/>
</dbReference>
<organism evidence="2 3">
    <name type="scientific">Aegilops tauschii subsp. strangulata</name>
    <name type="common">Goatgrass</name>
    <dbReference type="NCBI Taxonomy" id="200361"/>
    <lineage>
        <taxon>Eukaryota</taxon>
        <taxon>Viridiplantae</taxon>
        <taxon>Streptophyta</taxon>
        <taxon>Embryophyta</taxon>
        <taxon>Tracheophyta</taxon>
        <taxon>Spermatophyta</taxon>
        <taxon>Magnoliopsida</taxon>
        <taxon>Liliopsida</taxon>
        <taxon>Poales</taxon>
        <taxon>Poaceae</taxon>
        <taxon>BOP clade</taxon>
        <taxon>Pooideae</taxon>
        <taxon>Triticodae</taxon>
        <taxon>Triticeae</taxon>
        <taxon>Triticinae</taxon>
        <taxon>Aegilops</taxon>
    </lineage>
</organism>
<keyword evidence="1" id="KW-0812">Transmembrane</keyword>
<reference evidence="2" key="3">
    <citation type="journal article" date="2017" name="Nature">
        <title>Genome sequence of the progenitor of the wheat D genome Aegilops tauschii.</title>
        <authorList>
            <person name="Luo M.C."/>
            <person name="Gu Y.Q."/>
            <person name="Puiu D."/>
            <person name="Wang H."/>
            <person name="Twardziok S.O."/>
            <person name="Deal K.R."/>
            <person name="Huo N."/>
            <person name="Zhu T."/>
            <person name="Wang L."/>
            <person name="Wang Y."/>
            <person name="McGuire P.E."/>
            <person name="Liu S."/>
            <person name="Long H."/>
            <person name="Ramasamy R.K."/>
            <person name="Rodriguez J.C."/>
            <person name="Van S.L."/>
            <person name="Yuan L."/>
            <person name="Wang Z."/>
            <person name="Xia Z."/>
            <person name="Xiao L."/>
            <person name="Anderson O.D."/>
            <person name="Ouyang S."/>
            <person name="Liang Y."/>
            <person name="Zimin A.V."/>
            <person name="Pertea G."/>
            <person name="Qi P."/>
            <person name="Bennetzen J.L."/>
            <person name="Dai X."/>
            <person name="Dawson M.W."/>
            <person name="Muller H.G."/>
            <person name="Kugler K."/>
            <person name="Rivarola-Duarte L."/>
            <person name="Spannagl M."/>
            <person name="Mayer K.F.X."/>
            <person name="Lu F.H."/>
            <person name="Bevan M.W."/>
            <person name="Leroy P."/>
            <person name="Li P."/>
            <person name="You F.M."/>
            <person name="Sun Q."/>
            <person name="Liu Z."/>
            <person name="Lyons E."/>
            <person name="Wicker T."/>
            <person name="Salzberg S.L."/>
            <person name="Devos K.M."/>
            <person name="Dvorak J."/>
        </authorList>
    </citation>
    <scope>NUCLEOTIDE SEQUENCE [LARGE SCALE GENOMIC DNA]</scope>
    <source>
        <strain evidence="2">cv. AL8/78</strain>
    </source>
</reference>
<dbReference type="Proteomes" id="UP000015105">
    <property type="component" value="Chromosome 2D"/>
</dbReference>
<reference evidence="2" key="4">
    <citation type="submission" date="2019-03" db="UniProtKB">
        <authorList>
            <consortium name="EnsemblPlants"/>
        </authorList>
    </citation>
    <scope>IDENTIFICATION</scope>
</reference>
<reference evidence="3" key="1">
    <citation type="journal article" date="2014" name="Science">
        <title>Ancient hybridizations among the ancestral genomes of bread wheat.</title>
        <authorList>
            <consortium name="International Wheat Genome Sequencing Consortium,"/>
            <person name="Marcussen T."/>
            <person name="Sandve S.R."/>
            <person name="Heier L."/>
            <person name="Spannagl M."/>
            <person name="Pfeifer M."/>
            <person name="Jakobsen K.S."/>
            <person name="Wulff B.B."/>
            <person name="Steuernagel B."/>
            <person name="Mayer K.F."/>
            <person name="Olsen O.A."/>
        </authorList>
    </citation>
    <scope>NUCLEOTIDE SEQUENCE [LARGE SCALE GENOMIC DNA]</scope>
    <source>
        <strain evidence="3">cv. AL8/78</strain>
    </source>
</reference>
<evidence type="ECO:0000313" key="3">
    <source>
        <dbReference type="Proteomes" id="UP000015105"/>
    </source>
</evidence>
<reference evidence="3" key="2">
    <citation type="journal article" date="2017" name="Nat. Plants">
        <title>The Aegilops tauschii genome reveals multiple impacts of transposons.</title>
        <authorList>
            <person name="Zhao G."/>
            <person name="Zou C."/>
            <person name="Li K."/>
            <person name="Wang K."/>
            <person name="Li T."/>
            <person name="Gao L."/>
            <person name="Zhang X."/>
            <person name="Wang H."/>
            <person name="Yang Z."/>
            <person name="Liu X."/>
            <person name="Jiang W."/>
            <person name="Mao L."/>
            <person name="Kong X."/>
            <person name="Jiao Y."/>
            <person name="Jia J."/>
        </authorList>
    </citation>
    <scope>NUCLEOTIDE SEQUENCE [LARGE SCALE GENOMIC DNA]</scope>
    <source>
        <strain evidence="3">cv. AL8/78</strain>
    </source>
</reference>
<protein>
    <submittedName>
        <fullName evidence="2">Uncharacterized protein</fullName>
    </submittedName>
</protein>
<dbReference type="Gramene" id="AET2Gv20996600.1">
    <property type="protein sequence ID" value="AET2Gv20996600.1"/>
    <property type="gene ID" value="AET2Gv20996600"/>
</dbReference>